<dbReference type="VEuPathDB" id="FungiDB:F4678DRAFT_486367"/>
<reference evidence="4" key="1">
    <citation type="submission" date="2022-07" db="EMBL/GenBank/DDBJ databases">
        <title>Genome Sequence of Xylaria arbuscula.</title>
        <authorList>
            <person name="Buettner E."/>
        </authorList>
    </citation>
    <scope>NUCLEOTIDE SEQUENCE</scope>
    <source>
        <strain evidence="4">VT107</strain>
    </source>
</reference>
<dbReference type="SMART" id="SM00757">
    <property type="entry name" value="CRA"/>
    <property type="match status" value="1"/>
</dbReference>
<dbReference type="PROSITE" id="PS50897">
    <property type="entry name" value="CTLH"/>
    <property type="match status" value="1"/>
</dbReference>
<feature type="domain" description="CTLH" evidence="3">
    <location>
        <begin position="79"/>
        <end position="136"/>
    </location>
</feature>
<dbReference type="SMART" id="SM00667">
    <property type="entry name" value="LisH"/>
    <property type="match status" value="1"/>
</dbReference>
<sequence length="266" mass="29966">MFSAAQLVSLVDMMTSSTSTATPMKHEFTRQVEEVKTPKRILSDINALILDYLTVAGYPNAAAKFSSEANLQPQQPTSAIQQRLRIQKFIHRGEIENALQELNQVFPSILDNDDSLLFALLRLQLVELIRNCNNSPDRDITAALKFAQTKLGPKATTKPEFLEDLEKTMSLLVFPQDDSLDPSLSALLQPSLRRDVADQVNQAILEHQQQRKEAAIRQLVQMRVWSEEVTRKETKKDLPEKISLGLDADEPHSHDTISNGHEPMIT</sequence>
<gene>
    <name evidence="4" type="ORF">NPX13_g5441</name>
</gene>
<dbReference type="InterPro" id="IPR006595">
    <property type="entry name" value="CTLH_C"/>
</dbReference>
<dbReference type="EMBL" id="JANPWZ010000858">
    <property type="protein sequence ID" value="KAJ3571266.1"/>
    <property type="molecule type" value="Genomic_DNA"/>
</dbReference>
<dbReference type="InterPro" id="IPR013144">
    <property type="entry name" value="CRA_dom"/>
</dbReference>
<comment type="caution">
    <text evidence="4">The sequence shown here is derived from an EMBL/GenBank/DDBJ whole genome shotgun (WGS) entry which is preliminary data.</text>
</comment>
<keyword evidence="5" id="KW-1185">Reference proteome</keyword>
<evidence type="ECO:0000313" key="4">
    <source>
        <dbReference type="EMBL" id="KAJ3571266.1"/>
    </source>
</evidence>
<dbReference type="Pfam" id="PF10607">
    <property type="entry name" value="CTLH"/>
    <property type="match status" value="1"/>
</dbReference>
<accession>A0A9W8NE06</accession>
<dbReference type="PANTHER" id="PTHR12864">
    <property type="entry name" value="RAN BINDING PROTEIN 9-RELATED"/>
    <property type="match status" value="1"/>
</dbReference>
<dbReference type="InterPro" id="IPR024964">
    <property type="entry name" value="CTLH/CRA"/>
</dbReference>
<dbReference type="Pfam" id="PF08513">
    <property type="entry name" value="LisH"/>
    <property type="match status" value="1"/>
</dbReference>
<dbReference type="Proteomes" id="UP001148614">
    <property type="component" value="Unassembled WGS sequence"/>
</dbReference>
<dbReference type="AlphaFoldDB" id="A0A9W8NE06"/>
<evidence type="ECO:0000256" key="2">
    <source>
        <dbReference type="SAM" id="MobiDB-lite"/>
    </source>
</evidence>
<name>A0A9W8NE06_9PEZI</name>
<dbReference type="InterPro" id="IPR050618">
    <property type="entry name" value="Ubq-SigPath_Reg"/>
</dbReference>
<feature type="region of interest" description="Disordered" evidence="2">
    <location>
        <begin position="245"/>
        <end position="266"/>
    </location>
</feature>
<proteinExistence type="predicted"/>
<protein>
    <recommendedName>
        <fullName evidence="3">CTLH domain-containing protein</fullName>
    </recommendedName>
</protein>
<evidence type="ECO:0000256" key="1">
    <source>
        <dbReference type="ARBA" id="ARBA00002343"/>
    </source>
</evidence>
<comment type="function">
    <text evidence="1">Involved in the proteasome-dependent degradation of fructose-1,6-bisphosphatase.</text>
</comment>
<organism evidence="4 5">
    <name type="scientific">Xylaria arbuscula</name>
    <dbReference type="NCBI Taxonomy" id="114810"/>
    <lineage>
        <taxon>Eukaryota</taxon>
        <taxon>Fungi</taxon>
        <taxon>Dikarya</taxon>
        <taxon>Ascomycota</taxon>
        <taxon>Pezizomycotina</taxon>
        <taxon>Sordariomycetes</taxon>
        <taxon>Xylariomycetidae</taxon>
        <taxon>Xylariales</taxon>
        <taxon>Xylariaceae</taxon>
        <taxon>Xylaria</taxon>
    </lineage>
</organism>
<evidence type="ECO:0000313" key="5">
    <source>
        <dbReference type="Proteomes" id="UP001148614"/>
    </source>
</evidence>
<dbReference type="InterPro" id="IPR006594">
    <property type="entry name" value="LisH"/>
</dbReference>
<dbReference type="PROSITE" id="PS50896">
    <property type="entry name" value="LISH"/>
    <property type="match status" value="1"/>
</dbReference>
<dbReference type="SMART" id="SM00668">
    <property type="entry name" value="CTLH"/>
    <property type="match status" value="1"/>
</dbReference>
<evidence type="ECO:0000259" key="3">
    <source>
        <dbReference type="PROSITE" id="PS50897"/>
    </source>
</evidence>